<keyword evidence="1" id="KW-0813">Transport</keyword>
<dbReference type="GO" id="GO:0006825">
    <property type="term" value="P:copper ion transport"/>
    <property type="evidence" value="ECO:0007669"/>
    <property type="project" value="UniProtKB-KW"/>
</dbReference>
<evidence type="ECO:0000256" key="3">
    <source>
        <dbReference type="ARBA" id="ARBA00022796"/>
    </source>
</evidence>
<evidence type="ECO:0000256" key="4">
    <source>
        <dbReference type="ARBA" id="ARBA00023008"/>
    </source>
</evidence>
<comment type="caution">
    <text evidence="9">The sequence shown here is derived from an EMBL/GenBank/DDBJ whole genome shotgun (WGS) entry which is preliminary data.</text>
</comment>
<keyword evidence="6" id="KW-0143">Chaperone</keyword>
<name>A0A2S4PYD6_9PEZI</name>
<dbReference type="EMBL" id="PEDP01000200">
    <property type="protein sequence ID" value="POS87058.1"/>
    <property type="molecule type" value="Genomic_DNA"/>
</dbReference>
<keyword evidence="2" id="KW-0479">Metal-binding</keyword>
<evidence type="ECO:0000313" key="9">
    <source>
        <dbReference type="EMBL" id="POS87058.1"/>
    </source>
</evidence>
<protein>
    <submittedName>
        <fullName evidence="9">Uncharacterized protein</fullName>
    </submittedName>
</protein>
<dbReference type="GO" id="GO:0016531">
    <property type="term" value="F:copper chaperone activity"/>
    <property type="evidence" value="ECO:0007669"/>
    <property type="project" value="TreeGrafter"/>
</dbReference>
<sequence>MSTAQSQSQTYKFGVQMPCGGCSGAVTRVLGKLEGMGINNSPLFPSSQPQALKSSFRICFNYFTAGIESFDVSMENQIATIVTRDDTVSYDTVLKTIHKTGKKITSGEANGKSMSIDVEPEKSE</sequence>
<dbReference type="InterPro" id="IPR006121">
    <property type="entry name" value="HMA_dom"/>
</dbReference>
<dbReference type="PANTHER" id="PTHR46365:SF1">
    <property type="entry name" value="COPPER TRANSPORT PROTEIN ATOX1"/>
    <property type="match status" value="1"/>
</dbReference>
<evidence type="ECO:0000256" key="5">
    <source>
        <dbReference type="ARBA" id="ARBA00023065"/>
    </source>
</evidence>
<dbReference type="STRING" id="225359.A0A2S4PYD6"/>
<keyword evidence="4" id="KW-0186">Copper</keyword>
<gene>
    <name evidence="9" type="ORF">EPUL_001777</name>
</gene>
<dbReference type="AlphaFoldDB" id="A0A2S4PYD6"/>
<proteinExistence type="inferred from homology"/>
<dbReference type="CDD" id="cd00371">
    <property type="entry name" value="HMA"/>
    <property type="match status" value="1"/>
</dbReference>
<evidence type="ECO:0000256" key="2">
    <source>
        <dbReference type="ARBA" id="ARBA00022723"/>
    </source>
</evidence>
<dbReference type="Proteomes" id="UP000237438">
    <property type="component" value="Unassembled WGS sequence"/>
</dbReference>
<evidence type="ECO:0000256" key="1">
    <source>
        <dbReference type="ARBA" id="ARBA00022448"/>
    </source>
</evidence>
<evidence type="ECO:0000313" key="10">
    <source>
        <dbReference type="Proteomes" id="UP000237438"/>
    </source>
</evidence>
<keyword evidence="5" id="KW-0406">Ion transport</keyword>
<dbReference type="GO" id="GO:0046872">
    <property type="term" value="F:metal ion binding"/>
    <property type="evidence" value="ECO:0007669"/>
    <property type="project" value="UniProtKB-KW"/>
</dbReference>
<dbReference type="GO" id="GO:0005829">
    <property type="term" value="C:cytosol"/>
    <property type="evidence" value="ECO:0007669"/>
    <property type="project" value="TreeGrafter"/>
</dbReference>
<evidence type="ECO:0000256" key="6">
    <source>
        <dbReference type="ARBA" id="ARBA00023186"/>
    </source>
</evidence>
<dbReference type="OrthoDB" id="689350at2759"/>
<dbReference type="Gene3D" id="3.30.70.100">
    <property type="match status" value="1"/>
</dbReference>
<dbReference type="InterPro" id="IPR036163">
    <property type="entry name" value="HMA_dom_sf"/>
</dbReference>
<evidence type="ECO:0000256" key="7">
    <source>
        <dbReference type="ARBA" id="ARBA00038171"/>
    </source>
</evidence>
<comment type="similarity">
    <text evidence="7">Belongs to the ATX1 family.</text>
</comment>
<evidence type="ECO:0000256" key="8">
    <source>
        <dbReference type="SAM" id="MobiDB-lite"/>
    </source>
</evidence>
<dbReference type="PANTHER" id="PTHR46365">
    <property type="entry name" value="COPPER TRANSPORT PROTEIN ATOX1"/>
    <property type="match status" value="1"/>
</dbReference>
<keyword evidence="3" id="KW-0187">Copper transport</keyword>
<organism evidence="9 10">
    <name type="scientific">Erysiphe pulchra</name>
    <dbReference type="NCBI Taxonomy" id="225359"/>
    <lineage>
        <taxon>Eukaryota</taxon>
        <taxon>Fungi</taxon>
        <taxon>Dikarya</taxon>
        <taxon>Ascomycota</taxon>
        <taxon>Pezizomycotina</taxon>
        <taxon>Leotiomycetes</taxon>
        <taxon>Erysiphales</taxon>
        <taxon>Erysiphaceae</taxon>
        <taxon>Erysiphe</taxon>
    </lineage>
</organism>
<dbReference type="InterPro" id="IPR051881">
    <property type="entry name" value="Copper_transport_ATOX1-like"/>
</dbReference>
<dbReference type="SUPFAM" id="SSF55008">
    <property type="entry name" value="HMA, heavy metal-associated domain"/>
    <property type="match status" value="1"/>
</dbReference>
<feature type="region of interest" description="Disordered" evidence="8">
    <location>
        <begin position="104"/>
        <end position="124"/>
    </location>
</feature>
<keyword evidence="10" id="KW-1185">Reference proteome</keyword>
<reference evidence="9 10" key="1">
    <citation type="submission" date="2017-10" db="EMBL/GenBank/DDBJ databases">
        <title>Development of genomic resources for the powdery mildew, Erysiphe pulchra.</title>
        <authorList>
            <person name="Wadl P.A."/>
            <person name="Mack B.M."/>
            <person name="Moore G."/>
            <person name="Beltz S.B."/>
        </authorList>
    </citation>
    <scope>NUCLEOTIDE SEQUENCE [LARGE SCALE GENOMIC DNA]</scope>
    <source>
        <strain evidence="9">Cflorida</strain>
    </source>
</reference>
<accession>A0A2S4PYD6</accession>